<dbReference type="InterPro" id="IPR016024">
    <property type="entry name" value="ARM-type_fold"/>
</dbReference>
<name>A0A8J2U807_9BACT</name>
<gene>
    <name evidence="1" type="ORF">GCM10011511_05280</name>
</gene>
<dbReference type="SUPFAM" id="SSF48371">
    <property type="entry name" value="ARM repeat"/>
    <property type="match status" value="1"/>
</dbReference>
<keyword evidence="2" id="KW-1185">Reference proteome</keyword>
<organism evidence="1 2">
    <name type="scientific">Puia dinghuensis</name>
    <dbReference type="NCBI Taxonomy" id="1792502"/>
    <lineage>
        <taxon>Bacteria</taxon>
        <taxon>Pseudomonadati</taxon>
        <taxon>Bacteroidota</taxon>
        <taxon>Chitinophagia</taxon>
        <taxon>Chitinophagales</taxon>
        <taxon>Chitinophagaceae</taxon>
        <taxon>Puia</taxon>
    </lineage>
</organism>
<evidence type="ECO:0000313" key="1">
    <source>
        <dbReference type="EMBL" id="GGA85187.1"/>
    </source>
</evidence>
<evidence type="ECO:0000313" key="2">
    <source>
        <dbReference type="Proteomes" id="UP000607559"/>
    </source>
</evidence>
<dbReference type="EMBL" id="BMJC01000001">
    <property type="protein sequence ID" value="GGA85187.1"/>
    <property type="molecule type" value="Genomic_DNA"/>
</dbReference>
<comment type="caution">
    <text evidence="1">The sequence shown here is derived from an EMBL/GenBank/DDBJ whole genome shotgun (WGS) entry which is preliminary data.</text>
</comment>
<dbReference type="Proteomes" id="UP000607559">
    <property type="component" value="Unassembled WGS sequence"/>
</dbReference>
<proteinExistence type="predicted"/>
<accession>A0A8J2U807</accession>
<reference evidence="1" key="2">
    <citation type="submission" date="2020-09" db="EMBL/GenBank/DDBJ databases">
        <authorList>
            <person name="Sun Q."/>
            <person name="Zhou Y."/>
        </authorList>
    </citation>
    <scope>NUCLEOTIDE SEQUENCE</scope>
    <source>
        <strain evidence="1">CGMCC 1.15448</strain>
    </source>
</reference>
<dbReference type="AlphaFoldDB" id="A0A8J2U807"/>
<sequence length="178" mass="20550">MDILEGLKKEHSKKQTDRIVRYIGADKKRFAMLIELFFKGEYRITQRAAWPLSYCVRAHPELIQPYFKPLLDNLGRKDIHIAVVRNTVRLLQDVAIPKKHQGRVMSICFDLIQSPETPIAVKAFSLTILSHLAADYPDIRGELKLIIEEQWEHSTPAFRSRAKKVLKAMESLPQSSQD</sequence>
<protein>
    <submittedName>
        <fullName evidence="1">Uncharacterized protein</fullName>
    </submittedName>
</protein>
<dbReference type="RefSeq" id="WP_188928253.1">
    <property type="nucleotide sequence ID" value="NZ_BMJC01000001.1"/>
</dbReference>
<reference evidence="1" key="1">
    <citation type="journal article" date="2014" name="Int. J. Syst. Evol. Microbiol.">
        <title>Complete genome sequence of Corynebacterium casei LMG S-19264T (=DSM 44701T), isolated from a smear-ripened cheese.</title>
        <authorList>
            <consortium name="US DOE Joint Genome Institute (JGI-PGF)"/>
            <person name="Walter F."/>
            <person name="Albersmeier A."/>
            <person name="Kalinowski J."/>
            <person name="Ruckert C."/>
        </authorList>
    </citation>
    <scope>NUCLEOTIDE SEQUENCE</scope>
    <source>
        <strain evidence="1">CGMCC 1.15448</strain>
    </source>
</reference>